<keyword evidence="4" id="KW-0963">Cytoplasm</keyword>
<dbReference type="Gene3D" id="2.30.22.10">
    <property type="entry name" value="Head domain of nucleotide exchange factor GrpE"/>
    <property type="match status" value="1"/>
</dbReference>
<dbReference type="GO" id="GO:0051082">
    <property type="term" value="F:unfolded protein binding"/>
    <property type="evidence" value="ECO:0007669"/>
    <property type="project" value="TreeGrafter"/>
</dbReference>
<evidence type="ECO:0000256" key="1">
    <source>
        <dbReference type="ARBA" id="ARBA00004496"/>
    </source>
</evidence>
<evidence type="ECO:0000256" key="5">
    <source>
        <dbReference type="ARBA" id="ARBA00023016"/>
    </source>
</evidence>
<dbReference type="PANTHER" id="PTHR21237:SF23">
    <property type="entry name" value="GRPE PROTEIN HOMOLOG, MITOCHONDRIAL"/>
    <property type="match status" value="1"/>
</dbReference>
<dbReference type="PANTHER" id="PTHR21237">
    <property type="entry name" value="GRPE PROTEIN"/>
    <property type="match status" value="1"/>
</dbReference>
<reference evidence="8" key="1">
    <citation type="submission" date="2018-06" db="EMBL/GenBank/DDBJ databases">
        <authorList>
            <person name="Zhirakovskaya E."/>
        </authorList>
    </citation>
    <scope>NUCLEOTIDE SEQUENCE</scope>
</reference>
<dbReference type="Pfam" id="PF01025">
    <property type="entry name" value="GrpE"/>
    <property type="match status" value="1"/>
</dbReference>
<keyword evidence="5 8" id="KW-0346">Stress response</keyword>
<comment type="subunit">
    <text evidence="3">Homodimer.</text>
</comment>
<dbReference type="AlphaFoldDB" id="A0A3B0VNA4"/>
<dbReference type="InterPro" id="IPR013805">
    <property type="entry name" value="GrpE_CC"/>
</dbReference>
<evidence type="ECO:0000313" key="8">
    <source>
        <dbReference type="EMBL" id="VAW39817.1"/>
    </source>
</evidence>
<gene>
    <name evidence="8" type="ORF">MNBD_DELTA04-1488</name>
</gene>
<dbReference type="EMBL" id="UOEY01000087">
    <property type="protein sequence ID" value="VAW39817.1"/>
    <property type="molecule type" value="Genomic_DNA"/>
</dbReference>
<organism evidence="8">
    <name type="scientific">hydrothermal vent metagenome</name>
    <dbReference type="NCBI Taxonomy" id="652676"/>
    <lineage>
        <taxon>unclassified sequences</taxon>
        <taxon>metagenomes</taxon>
        <taxon>ecological metagenomes</taxon>
    </lineage>
</organism>
<comment type="subcellular location">
    <subcellularLocation>
        <location evidence="1">Cytoplasm</location>
    </subcellularLocation>
</comment>
<dbReference type="NCBIfam" id="NF010738">
    <property type="entry name" value="PRK14140.1"/>
    <property type="match status" value="1"/>
</dbReference>
<sequence>MTEQKEQKFAIPVEEKLKSSPEVAQNVEASEGAGGKEGQLEQDVETLRREAEENRDRLLRLAADFENYKKRMERERLMLLKYAGENILRELLPTLDNLDRAMEHAAADTEDPQKQLKGLLEGLDLTRKGLLAMLEKFDVSPLDSVGRAFDPNEHEALTMEPSNEVPANHVLREFTKGYRFKDRLLRPAKVVVSGGPA</sequence>
<dbReference type="InterPro" id="IPR000740">
    <property type="entry name" value="GrpE"/>
</dbReference>
<dbReference type="GO" id="GO:0000774">
    <property type="term" value="F:adenyl-nucleotide exchange factor activity"/>
    <property type="evidence" value="ECO:0007669"/>
    <property type="project" value="InterPro"/>
</dbReference>
<evidence type="ECO:0000256" key="2">
    <source>
        <dbReference type="ARBA" id="ARBA00009054"/>
    </source>
</evidence>
<dbReference type="SUPFAM" id="SSF58014">
    <property type="entry name" value="Coiled-coil domain of nucleotide exchange factor GrpE"/>
    <property type="match status" value="1"/>
</dbReference>
<dbReference type="InterPro" id="IPR009012">
    <property type="entry name" value="GrpE_head"/>
</dbReference>
<evidence type="ECO:0000256" key="3">
    <source>
        <dbReference type="ARBA" id="ARBA00011738"/>
    </source>
</evidence>
<dbReference type="PRINTS" id="PR00773">
    <property type="entry name" value="GRPEPROTEIN"/>
</dbReference>
<dbReference type="GO" id="GO:0006457">
    <property type="term" value="P:protein folding"/>
    <property type="evidence" value="ECO:0007669"/>
    <property type="project" value="InterPro"/>
</dbReference>
<dbReference type="GO" id="GO:0005737">
    <property type="term" value="C:cytoplasm"/>
    <property type="evidence" value="ECO:0007669"/>
    <property type="project" value="UniProtKB-SubCell"/>
</dbReference>
<protein>
    <submittedName>
        <fullName evidence="8">Heat shock protein GrpE</fullName>
    </submittedName>
</protein>
<dbReference type="SUPFAM" id="SSF51064">
    <property type="entry name" value="Head domain of nucleotide exchange factor GrpE"/>
    <property type="match status" value="1"/>
</dbReference>
<dbReference type="HAMAP" id="MF_01151">
    <property type="entry name" value="GrpE"/>
    <property type="match status" value="1"/>
</dbReference>
<dbReference type="CDD" id="cd00446">
    <property type="entry name" value="GrpE"/>
    <property type="match status" value="1"/>
</dbReference>
<accession>A0A3B0VNA4</accession>
<evidence type="ECO:0000256" key="6">
    <source>
        <dbReference type="ARBA" id="ARBA00023186"/>
    </source>
</evidence>
<evidence type="ECO:0000256" key="7">
    <source>
        <dbReference type="SAM" id="MobiDB-lite"/>
    </source>
</evidence>
<dbReference type="Gene3D" id="3.90.20.20">
    <property type="match status" value="1"/>
</dbReference>
<keyword evidence="6" id="KW-0143">Chaperone</keyword>
<feature type="compositionally biased region" description="Basic and acidic residues" evidence="7">
    <location>
        <begin position="1"/>
        <end position="19"/>
    </location>
</feature>
<dbReference type="PROSITE" id="PS01071">
    <property type="entry name" value="GRPE"/>
    <property type="match status" value="1"/>
</dbReference>
<dbReference type="FunFam" id="2.30.22.10:FF:000001">
    <property type="entry name" value="Protein GrpE"/>
    <property type="match status" value="1"/>
</dbReference>
<proteinExistence type="inferred from homology"/>
<dbReference type="GO" id="GO:0051087">
    <property type="term" value="F:protein-folding chaperone binding"/>
    <property type="evidence" value="ECO:0007669"/>
    <property type="project" value="InterPro"/>
</dbReference>
<feature type="region of interest" description="Disordered" evidence="7">
    <location>
        <begin position="1"/>
        <end position="52"/>
    </location>
</feature>
<comment type="similarity">
    <text evidence="2">Belongs to the GrpE family.</text>
</comment>
<name>A0A3B0VNA4_9ZZZZ</name>
<dbReference type="GO" id="GO:0042803">
    <property type="term" value="F:protein homodimerization activity"/>
    <property type="evidence" value="ECO:0007669"/>
    <property type="project" value="InterPro"/>
</dbReference>
<evidence type="ECO:0000256" key="4">
    <source>
        <dbReference type="ARBA" id="ARBA00022490"/>
    </source>
</evidence>